<evidence type="ECO:0000313" key="2">
    <source>
        <dbReference type="EMBL" id="CAB4679616.1"/>
    </source>
</evidence>
<dbReference type="PRINTS" id="PR00111">
    <property type="entry name" value="ABHYDROLASE"/>
</dbReference>
<dbReference type="PANTHER" id="PTHR43798">
    <property type="entry name" value="MONOACYLGLYCEROL LIPASE"/>
    <property type="match status" value="1"/>
</dbReference>
<accession>A0A6J6N0E7</accession>
<dbReference type="InterPro" id="IPR050266">
    <property type="entry name" value="AB_hydrolase_sf"/>
</dbReference>
<organism evidence="2">
    <name type="scientific">freshwater metagenome</name>
    <dbReference type="NCBI Taxonomy" id="449393"/>
    <lineage>
        <taxon>unclassified sequences</taxon>
        <taxon>metagenomes</taxon>
        <taxon>ecological metagenomes</taxon>
    </lineage>
</organism>
<dbReference type="Gene3D" id="3.40.50.1820">
    <property type="entry name" value="alpha/beta hydrolase"/>
    <property type="match status" value="1"/>
</dbReference>
<dbReference type="InterPro" id="IPR029058">
    <property type="entry name" value="AB_hydrolase_fold"/>
</dbReference>
<gene>
    <name evidence="2" type="ORF">UFOPK2362_00295</name>
</gene>
<protein>
    <submittedName>
        <fullName evidence="2">Unannotated protein</fullName>
    </submittedName>
</protein>
<proteinExistence type="predicted"/>
<feature type="domain" description="AB hydrolase-1" evidence="1">
    <location>
        <begin position="14"/>
        <end position="253"/>
    </location>
</feature>
<reference evidence="2" key="1">
    <citation type="submission" date="2020-05" db="EMBL/GenBank/DDBJ databases">
        <authorList>
            <person name="Chiriac C."/>
            <person name="Salcher M."/>
            <person name="Ghai R."/>
            <person name="Kavagutti S V."/>
        </authorList>
    </citation>
    <scope>NUCLEOTIDE SEQUENCE</scope>
</reference>
<dbReference type="InterPro" id="IPR000073">
    <property type="entry name" value="AB_hydrolase_1"/>
</dbReference>
<dbReference type="EMBL" id="CAEZXI010000017">
    <property type="protein sequence ID" value="CAB4679616.1"/>
    <property type="molecule type" value="Genomic_DNA"/>
</dbReference>
<dbReference type="AlphaFoldDB" id="A0A6J6N0E7"/>
<dbReference type="Pfam" id="PF12697">
    <property type="entry name" value="Abhydrolase_6"/>
    <property type="match status" value="1"/>
</dbReference>
<sequence>MKLSIEKFGSGEPLVLLHGMGSAATAWKPLIPELSKQFEIYTVDLPGHGKSPLNPTTAMDPQSLANLVLENLQQKGLTSFHLVGNSLGGWICLEIAAAHPEKVLSLTGLAPAGLWIAPFNSRYPGELAIRAMAKGLNKVAPRTLNYNWSKKIGFETVSPRWQSLDYQICVDAVKAMADSEGYFPAWDGMLRKRFDKPISPKVPITIIFGDTDHTLPAKTCQERSLAPAHAKWIILPETGHAPMWDSTNEVLAEILDTAKLAR</sequence>
<name>A0A6J6N0E7_9ZZZZ</name>
<evidence type="ECO:0000259" key="1">
    <source>
        <dbReference type="Pfam" id="PF12697"/>
    </source>
</evidence>
<dbReference type="SUPFAM" id="SSF53474">
    <property type="entry name" value="alpha/beta-Hydrolases"/>
    <property type="match status" value="1"/>
</dbReference>